<evidence type="ECO:0000313" key="3">
    <source>
        <dbReference type="Proteomes" id="UP000650628"/>
    </source>
</evidence>
<sequence>MRFVARVLVPARLRRAFRSRLDARYITKADHRQDVRSLREEYRRLHQEAKDDRKLDAEHALREIELLRHEVAALRDEVVRLRDATKESLQKVKSVSDGAAQARRLATEGAGAIDHVLQSEVRIWQAIDTLASRMPDAEPVR</sequence>
<evidence type="ECO:0000256" key="1">
    <source>
        <dbReference type="SAM" id="Coils"/>
    </source>
</evidence>
<proteinExistence type="predicted"/>
<dbReference type="EMBL" id="BOOO01000030">
    <property type="protein sequence ID" value="GII31746.1"/>
    <property type="molecule type" value="Genomic_DNA"/>
</dbReference>
<reference evidence="2 3" key="1">
    <citation type="submission" date="2021-01" db="EMBL/GenBank/DDBJ databases">
        <title>Whole genome shotgun sequence of Planotetraspora mira NBRC 15435.</title>
        <authorList>
            <person name="Komaki H."/>
            <person name="Tamura T."/>
        </authorList>
    </citation>
    <scope>NUCLEOTIDE SEQUENCE [LARGE SCALE GENOMIC DNA]</scope>
    <source>
        <strain evidence="2 3">NBRC 15435</strain>
    </source>
</reference>
<evidence type="ECO:0000313" key="2">
    <source>
        <dbReference type="EMBL" id="GII31746.1"/>
    </source>
</evidence>
<feature type="coiled-coil region" evidence="1">
    <location>
        <begin position="28"/>
        <end position="84"/>
    </location>
</feature>
<gene>
    <name evidence="2" type="ORF">Pmi06nite_51880</name>
</gene>
<keyword evidence="1" id="KW-0175">Coiled coil</keyword>
<keyword evidence="3" id="KW-1185">Reference proteome</keyword>
<comment type="caution">
    <text evidence="2">The sequence shown here is derived from an EMBL/GenBank/DDBJ whole genome shotgun (WGS) entry which is preliminary data.</text>
</comment>
<dbReference type="AlphaFoldDB" id="A0A8J3X8X0"/>
<name>A0A8J3X8X0_9ACTN</name>
<protein>
    <submittedName>
        <fullName evidence="2">Uncharacterized protein</fullName>
    </submittedName>
</protein>
<accession>A0A8J3X8X0</accession>
<dbReference type="Proteomes" id="UP000650628">
    <property type="component" value="Unassembled WGS sequence"/>
</dbReference>
<organism evidence="2 3">
    <name type="scientific">Planotetraspora mira</name>
    <dbReference type="NCBI Taxonomy" id="58121"/>
    <lineage>
        <taxon>Bacteria</taxon>
        <taxon>Bacillati</taxon>
        <taxon>Actinomycetota</taxon>
        <taxon>Actinomycetes</taxon>
        <taxon>Streptosporangiales</taxon>
        <taxon>Streptosporangiaceae</taxon>
        <taxon>Planotetraspora</taxon>
    </lineage>
</organism>